<organism evidence="3 4">
    <name type="scientific">Glonium stellatum</name>
    <dbReference type="NCBI Taxonomy" id="574774"/>
    <lineage>
        <taxon>Eukaryota</taxon>
        <taxon>Fungi</taxon>
        <taxon>Dikarya</taxon>
        <taxon>Ascomycota</taxon>
        <taxon>Pezizomycotina</taxon>
        <taxon>Dothideomycetes</taxon>
        <taxon>Pleosporomycetidae</taxon>
        <taxon>Gloniales</taxon>
        <taxon>Gloniaceae</taxon>
        <taxon>Glonium</taxon>
    </lineage>
</organism>
<keyword evidence="4" id="KW-1185">Reference proteome</keyword>
<dbReference type="SUPFAM" id="SSF81631">
    <property type="entry name" value="PAP/OAS1 substrate-binding domain"/>
    <property type="match status" value="1"/>
</dbReference>
<evidence type="ECO:0000259" key="2">
    <source>
        <dbReference type="Pfam" id="PF22600"/>
    </source>
</evidence>
<dbReference type="PANTHER" id="PTHR23092:SF15">
    <property type="entry name" value="INACTIVE NON-CANONICAL POLY(A) RNA POLYMERASE PROTEIN TRF4-2-RELATED"/>
    <property type="match status" value="1"/>
</dbReference>
<dbReference type="GO" id="GO:0031499">
    <property type="term" value="C:TRAMP complex"/>
    <property type="evidence" value="ECO:0007669"/>
    <property type="project" value="TreeGrafter"/>
</dbReference>
<dbReference type="Proteomes" id="UP000250140">
    <property type="component" value="Unassembled WGS sequence"/>
</dbReference>
<dbReference type="EMBL" id="KV749029">
    <property type="protein sequence ID" value="OCL11532.1"/>
    <property type="molecule type" value="Genomic_DNA"/>
</dbReference>
<dbReference type="GO" id="GO:0043634">
    <property type="term" value="P:polyadenylation-dependent ncRNA catabolic process"/>
    <property type="evidence" value="ECO:0007669"/>
    <property type="project" value="TreeGrafter"/>
</dbReference>
<dbReference type="Gene3D" id="1.10.1410.10">
    <property type="match status" value="1"/>
</dbReference>
<evidence type="ECO:0000313" key="3">
    <source>
        <dbReference type="EMBL" id="OCL11532.1"/>
    </source>
</evidence>
<dbReference type="InterPro" id="IPR054708">
    <property type="entry name" value="MTPAP-like_central"/>
</dbReference>
<dbReference type="GO" id="GO:0003729">
    <property type="term" value="F:mRNA binding"/>
    <property type="evidence" value="ECO:0007669"/>
    <property type="project" value="TreeGrafter"/>
</dbReference>
<dbReference type="GO" id="GO:0031123">
    <property type="term" value="P:RNA 3'-end processing"/>
    <property type="evidence" value="ECO:0007669"/>
    <property type="project" value="TreeGrafter"/>
</dbReference>
<feature type="region of interest" description="Disordered" evidence="1">
    <location>
        <begin position="120"/>
        <end position="158"/>
    </location>
</feature>
<proteinExistence type="predicted"/>
<dbReference type="Pfam" id="PF22600">
    <property type="entry name" value="MTPAP-like_central"/>
    <property type="match status" value="1"/>
</dbReference>
<gene>
    <name evidence="3" type="ORF">AOQ84DRAFT_335749</name>
</gene>
<dbReference type="Gene3D" id="3.30.460.10">
    <property type="entry name" value="Beta Polymerase, domain 2"/>
    <property type="match status" value="1"/>
</dbReference>
<sequence>MHLTRHGSVCFAHNAFRPATVLWQQFVLPSRSFLSHQRCFSTTHLKKAQTLPSGTADGQQIKYPHPESVSAANKRQIDDIHPDDLPATLKSHRASNRATIIRTTLPKKAKSPAIQDSVRAAGSSRLNVKAKSQKVAPGASESHKGQISSGTEIGKFGPEVTGDLDPMLAAEGSKANLTERGRKKIRPSYTGRTFKRATELLEYEGQNVLPILGTVVADSALPWVSPFDSQSLSGLERLSLELSAFHSYMMPTPDEQAARERVIRELRTLSSEILPDYQCEVFGSERTGLALAISDVDLRLHFSPSQTDPDSLPEMAPRHRFRKQMTGKLAQLNNGLQKSGRFILCYLRNARYPLISAQHQESGLDIQIVGSNDTSISRIYIKKYVEQYPGLRELFTTLKVMFDVRGLSDVFRGGLGSYSIFMMAVASLVHAPHVQSNDLSQRLLTFLNFWSTFDTYKFGLSIEPAEMFAKNSKLIATKAQLKILEELNSMQRSWSDIGQVDPAQPYLLCLQDPADATNDLGKKAFGIKHVQATFKAIEKELKKDIQENQKASLLAPLVGCSYALFKERREKLEDYGKSK</sequence>
<feature type="region of interest" description="Disordered" evidence="1">
    <location>
        <begin position="48"/>
        <end position="72"/>
    </location>
</feature>
<dbReference type="GO" id="GO:0005730">
    <property type="term" value="C:nucleolus"/>
    <property type="evidence" value="ECO:0007669"/>
    <property type="project" value="TreeGrafter"/>
</dbReference>
<accession>A0A8E2F6N0</accession>
<dbReference type="SUPFAM" id="SSF81301">
    <property type="entry name" value="Nucleotidyltransferase"/>
    <property type="match status" value="1"/>
</dbReference>
<dbReference type="AlphaFoldDB" id="A0A8E2F6N0"/>
<dbReference type="GO" id="GO:0046872">
    <property type="term" value="F:metal ion binding"/>
    <property type="evidence" value="ECO:0007669"/>
    <property type="project" value="UniProtKB-KW"/>
</dbReference>
<protein>
    <recommendedName>
        <fullName evidence="2">Poly(A) RNA polymerase mitochondrial-like central palm domain-containing protein</fullName>
    </recommendedName>
</protein>
<evidence type="ECO:0000256" key="1">
    <source>
        <dbReference type="SAM" id="MobiDB-lite"/>
    </source>
</evidence>
<dbReference type="OrthoDB" id="273917at2759"/>
<dbReference type="InterPro" id="IPR043519">
    <property type="entry name" value="NT_sf"/>
</dbReference>
<name>A0A8E2F6N0_9PEZI</name>
<feature type="domain" description="Poly(A) RNA polymerase mitochondrial-like central palm" evidence="2">
    <location>
        <begin position="238"/>
        <end position="377"/>
    </location>
</feature>
<reference evidence="3 4" key="1">
    <citation type="journal article" date="2016" name="Nat. Commun.">
        <title>Ectomycorrhizal ecology is imprinted in the genome of the dominant symbiotic fungus Cenococcum geophilum.</title>
        <authorList>
            <consortium name="DOE Joint Genome Institute"/>
            <person name="Peter M."/>
            <person name="Kohler A."/>
            <person name="Ohm R.A."/>
            <person name="Kuo A."/>
            <person name="Krutzmann J."/>
            <person name="Morin E."/>
            <person name="Arend M."/>
            <person name="Barry K.W."/>
            <person name="Binder M."/>
            <person name="Choi C."/>
            <person name="Clum A."/>
            <person name="Copeland A."/>
            <person name="Grisel N."/>
            <person name="Haridas S."/>
            <person name="Kipfer T."/>
            <person name="LaButti K."/>
            <person name="Lindquist E."/>
            <person name="Lipzen A."/>
            <person name="Maire R."/>
            <person name="Meier B."/>
            <person name="Mihaltcheva S."/>
            <person name="Molinier V."/>
            <person name="Murat C."/>
            <person name="Poggeler S."/>
            <person name="Quandt C.A."/>
            <person name="Sperisen C."/>
            <person name="Tritt A."/>
            <person name="Tisserant E."/>
            <person name="Crous P.W."/>
            <person name="Henrissat B."/>
            <person name="Nehls U."/>
            <person name="Egli S."/>
            <person name="Spatafora J.W."/>
            <person name="Grigoriev I.V."/>
            <person name="Martin F.M."/>
        </authorList>
    </citation>
    <scope>NUCLEOTIDE SEQUENCE [LARGE SCALE GENOMIC DNA]</scope>
    <source>
        <strain evidence="3 4">CBS 207.34</strain>
    </source>
</reference>
<dbReference type="CDD" id="cd05402">
    <property type="entry name" value="NT_PAP_TUTase"/>
    <property type="match status" value="1"/>
</dbReference>
<dbReference type="PANTHER" id="PTHR23092">
    <property type="entry name" value="POLY(A) RNA POLYMERASE"/>
    <property type="match status" value="1"/>
</dbReference>
<evidence type="ECO:0000313" key="4">
    <source>
        <dbReference type="Proteomes" id="UP000250140"/>
    </source>
</evidence>
<dbReference type="GO" id="GO:1990817">
    <property type="term" value="F:poly(A) RNA polymerase activity"/>
    <property type="evidence" value="ECO:0007669"/>
    <property type="project" value="UniProtKB-EC"/>
</dbReference>
<dbReference type="InterPro" id="IPR045862">
    <property type="entry name" value="Trf4-like"/>
</dbReference>
<dbReference type="GO" id="GO:0010605">
    <property type="term" value="P:negative regulation of macromolecule metabolic process"/>
    <property type="evidence" value="ECO:0007669"/>
    <property type="project" value="UniProtKB-ARBA"/>
</dbReference>